<keyword evidence="5" id="KW-0413">Isomerase</keyword>
<dbReference type="OrthoDB" id="544973at2759"/>
<comment type="catalytic activity">
    <reaction evidence="9">
        <text>an N-acyl-D-glucosamine = an N-acyl-D-mannosamine</text>
        <dbReference type="Rhea" id="RHEA:19033"/>
        <dbReference type="ChEBI" id="CHEBI:16062"/>
        <dbReference type="ChEBI" id="CHEBI:17274"/>
        <dbReference type="EC" id="5.1.3.8"/>
    </reaction>
    <physiologicalReaction direction="left-to-right" evidence="9">
        <dbReference type="Rhea" id="RHEA:19034"/>
    </physiologicalReaction>
    <physiologicalReaction direction="right-to-left" evidence="9">
        <dbReference type="Rhea" id="RHEA:19035"/>
    </physiologicalReaction>
</comment>
<dbReference type="SUPFAM" id="SSF48208">
    <property type="entry name" value="Six-hairpin glycosidases"/>
    <property type="match status" value="1"/>
</dbReference>
<dbReference type="InterPro" id="IPR008928">
    <property type="entry name" value="6-hairpin_glycosidase_sf"/>
</dbReference>
<dbReference type="Pfam" id="PF07221">
    <property type="entry name" value="GlcNAc_2-epim"/>
    <property type="match status" value="1"/>
</dbReference>
<organism evidence="11">
    <name type="scientific">Darwinula stevensoni</name>
    <dbReference type="NCBI Taxonomy" id="69355"/>
    <lineage>
        <taxon>Eukaryota</taxon>
        <taxon>Metazoa</taxon>
        <taxon>Ecdysozoa</taxon>
        <taxon>Arthropoda</taxon>
        <taxon>Crustacea</taxon>
        <taxon>Oligostraca</taxon>
        <taxon>Ostracoda</taxon>
        <taxon>Podocopa</taxon>
        <taxon>Podocopida</taxon>
        <taxon>Darwinulocopina</taxon>
        <taxon>Darwinuloidea</taxon>
        <taxon>Darwinulidae</taxon>
        <taxon>Darwinula</taxon>
    </lineage>
</organism>
<protein>
    <recommendedName>
        <fullName evidence="4">N-acylglucosamine 2-epimerase</fullName>
        <ecNumber evidence="3">5.1.3.8</ecNumber>
    </recommendedName>
    <alternativeName>
        <fullName evidence="8">GlcNAc 2-epimerase</fullName>
    </alternativeName>
    <alternativeName>
        <fullName evidence="6">N-acetyl-D-glucosamine 2-epimerase</fullName>
    </alternativeName>
    <alternativeName>
        <fullName evidence="7">Renin-binding protein</fullName>
    </alternativeName>
</protein>
<dbReference type="AlphaFoldDB" id="A0A7R9AHY9"/>
<dbReference type="EC" id="5.1.3.8" evidence="3"/>
<evidence type="ECO:0000313" key="11">
    <source>
        <dbReference type="EMBL" id="CAD7254510.1"/>
    </source>
</evidence>
<dbReference type="Proteomes" id="UP000677054">
    <property type="component" value="Unassembled WGS sequence"/>
</dbReference>
<dbReference type="InterPro" id="IPR012341">
    <property type="entry name" value="6hp_glycosidase-like_sf"/>
</dbReference>
<dbReference type="GO" id="GO:0005975">
    <property type="term" value="P:carbohydrate metabolic process"/>
    <property type="evidence" value="ECO:0007669"/>
    <property type="project" value="InterPro"/>
</dbReference>
<comment type="similarity">
    <text evidence="2">Belongs to the N-acylglucosamine 2-epimerase family.</text>
</comment>
<dbReference type="EMBL" id="LR909629">
    <property type="protein sequence ID" value="CAD7254510.1"/>
    <property type="molecule type" value="Genomic_DNA"/>
</dbReference>
<evidence type="ECO:0000313" key="12">
    <source>
        <dbReference type="Proteomes" id="UP000677054"/>
    </source>
</evidence>
<dbReference type="Gene3D" id="1.50.10.10">
    <property type="match status" value="1"/>
</dbReference>
<comment type="subunit">
    <text evidence="10">Homodimer. Forms a heterodimer with renin and inhibits its activity.</text>
</comment>
<evidence type="ECO:0000256" key="3">
    <source>
        <dbReference type="ARBA" id="ARBA00013176"/>
    </source>
</evidence>
<reference evidence="11" key="1">
    <citation type="submission" date="2020-11" db="EMBL/GenBank/DDBJ databases">
        <authorList>
            <person name="Tran Van P."/>
        </authorList>
    </citation>
    <scope>NUCLEOTIDE SEQUENCE</scope>
</reference>
<evidence type="ECO:0000256" key="4">
    <source>
        <dbReference type="ARBA" id="ARBA00014959"/>
    </source>
</evidence>
<evidence type="ECO:0000256" key="1">
    <source>
        <dbReference type="ARBA" id="ARBA00004878"/>
    </source>
</evidence>
<evidence type="ECO:0000256" key="5">
    <source>
        <dbReference type="ARBA" id="ARBA00023235"/>
    </source>
</evidence>
<proteinExistence type="inferred from homology"/>
<feature type="non-terminal residue" evidence="11">
    <location>
        <position position="134"/>
    </location>
</feature>
<evidence type="ECO:0000256" key="9">
    <source>
        <dbReference type="ARBA" id="ARBA00034243"/>
    </source>
</evidence>
<evidence type="ECO:0000256" key="2">
    <source>
        <dbReference type="ARBA" id="ARBA00008558"/>
    </source>
</evidence>
<comment type="pathway">
    <text evidence="1">Amino-sugar metabolism; N-acetylneuraminate degradation.</text>
</comment>
<evidence type="ECO:0000256" key="7">
    <source>
        <dbReference type="ARBA" id="ARBA00031909"/>
    </source>
</evidence>
<keyword evidence="12" id="KW-1185">Reference proteome</keyword>
<evidence type="ECO:0000256" key="6">
    <source>
        <dbReference type="ARBA" id="ARBA00031608"/>
    </source>
</evidence>
<name>A0A7R9AHY9_9CRUS</name>
<evidence type="ECO:0000256" key="8">
    <source>
        <dbReference type="ARBA" id="ARBA00033215"/>
    </source>
</evidence>
<evidence type="ECO:0000256" key="10">
    <source>
        <dbReference type="ARBA" id="ARBA00046544"/>
    </source>
</evidence>
<dbReference type="GO" id="GO:0050121">
    <property type="term" value="F:N-acylglucosamine 2-epimerase activity"/>
    <property type="evidence" value="ECO:0007669"/>
    <property type="project" value="UniProtKB-EC"/>
</dbReference>
<dbReference type="PANTHER" id="PTHR15108">
    <property type="entry name" value="N-ACYLGLUCOSAMINE-2-EPIMERASE"/>
    <property type="match status" value="1"/>
</dbReference>
<accession>A0A7R9AHY9</accession>
<sequence length="134" mass="15885">MFFDDDWQVIPAPWSYGHDIETSWLLYEAAEHVQYRLDEVRDVAILLAEGVLPVVDAEGGVTYESHLNQKHWWVQAEAMVGFMNAYQLTDDEKYLDAVYRIWDYTKKYIKDTENGEWFWGRNEDGTVMDHEDKI</sequence>
<dbReference type="EMBL" id="CAJPEV010010111">
    <property type="protein sequence ID" value="CAG0905901.1"/>
    <property type="molecule type" value="Genomic_DNA"/>
</dbReference>
<dbReference type="InterPro" id="IPR010819">
    <property type="entry name" value="AGE/CE"/>
</dbReference>
<gene>
    <name evidence="11" type="ORF">DSTB1V02_LOCUS14256</name>
</gene>